<evidence type="ECO:0000313" key="3">
    <source>
        <dbReference type="Proteomes" id="UP000002640"/>
    </source>
</evidence>
<sequence>MIKPCTRAFYKWLRTSWTSLSLLRSKQFFDFQATARRRPCREEVMPGEAGQQCAYIVTGSSEGGPPRLYRVTEDTSGFKEKARTDSSVHDETHHCSTNQLRINFCIAKILAVALFIVGVVGLILVFFNGDGVHLFSVDFADISDDKRKKLLDTYNSRFSNVMSGINKTIEIAIQPLVAVGILCLGAKWFTSKSELNLLVGMAPTLIGAVIGFLKIFTRYEGVLNNSALNTMLRTRYIPVEDVATTCKGMSFRLFELFGLQIELPHVIFGYPERRWQLDALPSAIEPKVTLNLPIRDSGDHGSASTMDADPLAPRTLYIMALFELFENLGGMWSLPTHHTDDPGAFYNFVRWSRAAAMNLTTNETELHDEVYHDDEVMVGEMMGFAGDNFVPAMMLHDLLGNAANIVEEEVEAVYHLHQLADALTYTSLTLKIPVRTTDAARENQTIPVSENCGSDGCIVEMRPSRSSKQRRYVKMEAQVPMASLAVNSSSRLWENSPAEHGVVAVEKQVWQKLVQVDRSLPMLLPRNFAYVDEAARDYLHGITNESCSSQADKFLKNTVINHLFAEESLQMSYTAGLQFAFKNGVLHAIDGSDLAGNVHQFKLQVSIPSTNCILSSPFGRRAAHPHSAPVLAEAMTNTDKFPRSLLKLSVEQRDTEGTQARLVELDQVEMAAAEFVEKKQPS</sequence>
<protein>
    <submittedName>
        <fullName evidence="2">Uncharacterized protein</fullName>
    </submittedName>
</protein>
<dbReference type="KEGG" id="psoj:PHYSODRAFT_305437"/>
<keyword evidence="1" id="KW-0472">Membrane</keyword>
<dbReference type="EMBL" id="JH159159">
    <property type="protein sequence ID" value="EGZ10182.1"/>
    <property type="molecule type" value="Genomic_DNA"/>
</dbReference>
<feature type="transmembrane region" description="Helical" evidence="1">
    <location>
        <begin position="197"/>
        <end position="216"/>
    </location>
</feature>
<accession>G5A3G6</accession>
<keyword evidence="1" id="KW-1133">Transmembrane helix</keyword>
<keyword evidence="3" id="KW-1185">Reference proteome</keyword>
<organism evidence="2 3">
    <name type="scientific">Phytophthora sojae (strain P6497)</name>
    <name type="common">Soybean stem and root rot agent</name>
    <name type="synonym">Phytophthora megasperma f. sp. glycines</name>
    <dbReference type="NCBI Taxonomy" id="1094619"/>
    <lineage>
        <taxon>Eukaryota</taxon>
        <taxon>Sar</taxon>
        <taxon>Stramenopiles</taxon>
        <taxon>Oomycota</taxon>
        <taxon>Peronosporomycetes</taxon>
        <taxon>Peronosporales</taxon>
        <taxon>Peronosporaceae</taxon>
        <taxon>Phytophthora</taxon>
    </lineage>
</organism>
<dbReference type="AlphaFoldDB" id="G5A3G6"/>
<feature type="transmembrane region" description="Helical" evidence="1">
    <location>
        <begin position="109"/>
        <end position="127"/>
    </location>
</feature>
<dbReference type="GeneID" id="20642559"/>
<proteinExistence type="predicted"/>
<gene>
    <name evidence="2" type="ORF">PHYSODRAFT_305437</name>
</gene>
<feature type="transmembrane region" description="Helical" evidence="1">
    <location>
        <begin position="171"/>
        <end position="190"/>
    </location>
</feature>
<evidence type="ECO:0000256" key="1">
    <source>
        <dbReference type="SAM" id="Phobius"/>
    </source>
</evidence>
<name>G5A3G6_PHYSP</name>
<keyword evidence="1" id="KW-0812">Transmembrane</keyword>
<dbReference type="Proteomes" id="UP000002640">
    <property type="component" value="Unassembled WGS sequence"/>
</dbReference>
<evidence type="ECO:0000313" key="2">
    <source>
        <dbReference type="EMBL" id="EGZ10182.1"/>
    </source>
</evidence>
<dbReference type="InParanoid" id="G5A3G6"/>
<dbReference type="RefSeq" id="XP_009535043.1">
    <property type="nucleotide sequence ID" value="XM_009536748.1"/>
</dbReference>
<reference evidence="2 3" key="1">
    <citation type="journal article" date="2006" name="Science">
        <title>Phytophthora genome sequences uncover evolutionary origins and mechanisms of pathogenesis.</title>
        <authorList>
            <person name="Tyler B.M."/>
            <person name="Tripathy S."/>
            <person name="Zhang X."/>
            <person name="Dehal P."/>
            <person name="Jiang R.H."/>
            <person name="Aerts A."/>
            <person name="Arredondo F.D."/>
            <person name="Baxter L."/>
            <person name="Bensasson D."/>
            <person name="Beynon J.L."/>
            <person name="Chapman J."/>
            <person name="Damasceno C.M."/>
            <person name="Dorrance A.E."/>
            <person name="Dou D."/>
            <person name="Dickerman A.W."/>
            <person name="Dubchak I.L."/>
            <person name="Garbelotto M."/>
            <person name="Gijzen M."/>
            <person name="Gordon S.G."/>
            <person name="Govers F."/>
            <person name="Grunwald N.J."/>
            <person name="Huang W."/>
            <person name="Ivors K.L."/>
            <person name="Jones R.W."/>
            <person name="Kamoun S."/>
            <person name="Krampis K."/>
            <person name="Lamour K.H."/>
            <person name="Lee M.K."/>
            <person name="McDonald W.H."/>
            <person name="Medina M."/>
            <person name="Meijer H.J."/>
            <person name="Nordberg E.K."/>
            <person name="Maclean D.J."/>
            <person name="Ospina-Giraldo M.D."/>
            <person name="Morris P.F."/>
            <person name="Phuntumart V."/>
            <person name="Putnam N.H."/>
            <person name="Rash S."/>
            <person name="Rose J.K."/>
            <person name="Sakihama Y."/>
            <person name="Salamov A.A."/>
            <person name="Savidor A."/>
            <person name="Scheuring C.F."/>
            <person name="Smith B.M."/>
            <person name="Sobral B.W."/>
            <person name="Terry A."/>
            <person name="Torto-Alalibo T.A."/>
            <person name="Win J."/>
            <person name="Xu Z."/>
            <person name="Zhang H."/>
            <person name="Grigoriev I.V."/>
            <person name="Rokhsar D.S."/>
            <person name="Boore J.L."/>
        </authorList>
    </citation>
    <scope>NUCLEOTIDE SEQUENCE [LARGE SCALE GENOMIC DNA]</scope>
    <source>
        <strain evidence="2 3">P6497</strain>
    </source>
</reference>